<dbReference type="CDD" id="cd00293">
    <property type="entry name" value="USP-like"/>
    <property type="match status" value="2"/>
</dbReference>
<dbReference type="Gene3D" id="3.40.50.620">
    <property type="entry name" value="HUPs"/>
    <property type="match status" value="2"/>
</dbReference>
<dbReference type="InterPro" id="IPR006015">
    <property type="entry name" value="Universal_stress_UspA"/>
</dbReference>
<comment type="similarity">
    <text evidence="1">Belongs to the universal stress protein A family.</text>
</comment>
<dbReference type="PANTHER" id="PTHR46268:SF6">
    <property type="entry name" value="UNIVERSAL STRESS PROTEIN UP12"/>
    <property type="match status" value="1"/>
</dbReference>
<keyword evidence="4" id="KW-1185">Reference proteome</keyword>
<accession>A0ABP8EKK1</accession>
<gene>
    <name evidence="3" type="ORF">GCM10022261_20240</name>
</gene>
<organism evidence="3 4">
    <name type="scientific">Brevibacterium daeguense</name>
    <dbReference type="NCBI Taxonomy" id="909936"/>
    <lineage>
        <taxon>Bacteria</taxon>
        <taxon>Bacillati</taxon>
        <taxon>Actinomycetota</taxon>
        <taxon>Actinomycetes</taxon>
        <taxon>Micrococcales</taxon>
        <taxon>Brevibacteriaceae</taxon>
        <taxon>Brevibacterium</taxon>
    </lineage>
</organism>
<reference evidence="4" key="1">
    <citation type="journal article" date="2019" name="Int. J. Syst. Evol. Microbiol.">
        <title>The Global Catalogue of Microorganisms (GCM) 10K type strain sequencing project: providing services to taxonomists for standard genome sequencing and annotation.</title>
        <authorList>
            <consortium name="The Broad Institute Genomics Platform"/>
            <consortium name="The Broad Institute Genome Sequencing Center for Infectious Disease"/>
            <person name="Wu L."/>
            <person name="Ma J."/>
        </authorList>
    </citation>
    <scope>NUCLEOTIDE SEQUENCE [LARGE SCALE GENOMIC DNA]</scope>
    <source>
        <strain evidence="4">JCM 17458</strain>
    </source>
</reference>
<evidence type="ECO:0000259" key="2">
    <source>
        <dbReference type="Pfam" id="PF00582"/>
    </source>
</evidence>
<dbReference type="PANTHER" id="PTHR46268">
    <property type="entry name" value="STRESS RESPONSE PROTEIN NHAX"/>
    <property type="match status" value="1"/>
</dbReference>
<evidence type="ECO:0000313" key="4">
    <source>
        <dbReference type="Proteomes" id="UP001501586"/>
    </source>
</evidence>
<sequence>MTIPSDAPDAGEILVGIDGSENSEQAFELALMIAARRGWNLHLVGAYTLLLAMSAPYTAAMIDTDERYRNAVVSRIREVGDALSARAEKAGVEATVTVHEGDAAGILREQSAFAKLAVVGKRGRGPLSGRFLGSVSNSLVAHSACPTLVVPARWQETQRRRAAESEPAQAVDEDGAASTEGFAGRVVAAVDRDESASLVVRHAAALAADVDRPLSLATAIPLDIESPGWLPNPLIRNLVEPPRVRDEVIANLEQLLTEVTHDHADLDADARFCNGIPSEVFTETTRVADFLVMGSRGRGGFTGLLLGSVSQEVLNRAECPVLVVPTRKR</sequence>
<dbReference type="SUPFAM" id="SSF52402">
    <property type="entry name" value="Adenine nucleotide alpha hydrolases-like"/>
    <property type="match status" value="2"/>
</dbReference>
<evidence type="ECO:0000256" key="1">
    <source>
        <dbReference type="ARBA" id="ARBA00008791"/>
    </source>
</evidence>
<name>A0ABP8EKK1_9MICO</name>
<feature type="domain" description="UspA" evidence="2">
    <location>
        <begin position="185"/>
        <end position="325"/>
    </location>
</feature>
<protein>
    <submittedName>
        <fullName evidence="3">Universal stress protein</fullName>
    </submittedName>
</protein>
<dbReference type="InterPro" id="IPR014729">
    <property type="entry name" value="Rossmann-like_a/b/a_fold"/>
</dbReference>
<comment type="caution">
    <text evidence="3">The sequence shown here is derived from an EMBL/GenBank/DDBJ whole genome shotgun (WGS) entry which is preliminary data.</text>
</comment>
<evidence type="ECO:0000313" key="3">
    <source>
        <dbReference type="EMBL" id="GAA4284493.1"/>
    </source>
</evidence>
<dbReference type="Pfam" id="PF00582">
    <property type="entry name" value="Usp"/>
    <property type="match status" value="2"/>
</dbReference>
<feature type="domain" description="UspA" evidence="2">
    <location>
        <begin position="13"/>
        <end position="151"/>
    </location>
</feature>
<dbReference type="EMBL" id="BAABAZ010000006">
    <property type="protein sequence ID" value="GAA4284493.1"/>
    <property type="molecule type" value="Genomic_DNA"/>
</dbReference>
<dbReference type="Proteomes" id="UP001501586">
    <property type="component" value="Unassembled WGS sequence"/>
</dbReference>
<dbReference type="RefSeq" id="WP_236866576.1">
    <property type="nucleotide sequence ID" value="NZ_BAABAZ010000006.1"/>
</dbReference>
<proteinExistence type="inferred from homology"/>
<dbReference type="PRINTS" id="PR01438">
    <property type="entry name" value="UNVRSLSTRESS"/>
</dbReference>
<dbReference type="InterPro" id="IPR006016">
    <property type="entry name" value="UspA"/>
</dbReference>